<evidence type="ECO:0000313" key="5">
    <source>
        <dbReference type="Proteomes" id="UP001344888"/>
    </source>
</evidence>
<feature type="domain" description="UspA" evidence="3">
    <location>
        <begin position="5"/>
        <end position="140"/>
    </location>
</feature>
<organism evidence="4 5">
    <name type="scientific">Metasolibacillus meyeri</name>
    <dbReference type="NCBI Taxonomy" id="1071052"/>
    <lineage>
        <taxon>Bacteria</taxon>
        <taxon>Bacillati</taxon>
        <taxon>Bacillota</taxon>
        <taxon>Bacilli</taxon>
        <taxon>Bacillales</taxon>
        <taxon>Caryophanaceae</taxon>
        <taxon>Metasolibacillus</taxon>
    </lineage>
</organism>
<dbReference type="PIRSF" id="PIRSF006276">
    <property type="entry name" value="UspA"/>
    <property type="match status" value="1"/>
</dbReference>
<dbReference type="InterPro" id="IPR006015">
    <property type="entry name" value="Universal_stress_UspA"/>
</dbReference>
<dbReference type="RefSeq" id="WP_326124537.1">
    <property type="nucleotide sequence ID" value="NZ_JARSFG010000020.1"/>
</dbReference>
<gene>
    <name evidence="4" type="ORF">P9B03_16165</name>
</gene>
<dbReference type="EMBL" id="JARSFG010000020">
    <property type="protein sequence ID" value="MEC1180037.1"/>
    <property type="molecule type" value="Genomic_DNA"/>
</dbReference>
<evidence type="ECO:0000256" key="2">
    <source>
        <dbReference type="PIRNR" id="PIRNR006276"/>
    </source>
</evidence>
<dbReference type="PANTHER" id="PTHR46268:SF6">
    <property type="entry name" value="UNIVERSAL STRESS PROTEIN UP12"/>
    <property type="match status" value="1"/>
</dbReference>
<comment type="caution">
    <text evidence="4">The sequence shown here is derived from an EMBL/GenBank/DDBJ whole genome shotgun (WGS) entry which is preliminary data.</text>
</comment>
<dbReference type="Proteomes" id="UP001344888">
    <property type="component" value="Unassembled WGS sequence"/>
</dbReference>
<evidence type="ECO:0000313" key="4">
    <source>
        <dbReference type="EMBL" id="MEC1180037.1"/>
    </source>
</evidence>
<accession>A0AAW9NQR7</accession>
<name>A0AAW9NQR7_9BACL</name>
<comment type="subcellular location">
    <subcellularLocation>
        <location evidence="2">Cytoplasm</location>
    </subcellularLocation>
</comment>
<dbReference type="Gene3D" id="3.40.50.620">
    <property type="entry name" value="HUPs"/>
    <property type="match status" value="1"/>
</dbReference>
<sequence>MKNYYKQIAVGVDFSAQSLQAFQRAIKVAKLNEAVLHIVSVVDTHSFGSVQAYDITYAEQVKEDREKQMEQLKKEALAAGITTVKTVVELGSPKAILADLKGIDLVIISATGLNRFEKMIIGSNAERIVRNAKCDVLVVRG</sequence>
<dbReference type="PRINTS" id="PR01438">
    <property type="entry name" value="UNVRSLSTRESS"/>
</dbReference>
<reference evidence="4 5" key="1">
    <citation type="submission" date="2023-03" db="EMBL/GenBank/DDBJ databases">
        <title>Bacillus Genome Sequencing.</title>
        <authorList>
            <person name="Dunlap C."/>
        </authorList>
    </citation>
    <scope>NUCLEOTIDE SEQUENCE [LARGE SCALE GENOMIC DNA]</scope>
    <source>
        <strain evidence="4 5">B-59205</strain>
    </source>
</reference>
<dbReference type="PANTHER" id="PTHR46268">
    <property type="entry name" value="STRESS RESPONSE PROTEIN NHAX"/>
    <property type="match status" value="1"/>
</dbReference>
<comment type="similarity">
    <text evidence="1 2">Belongs to the universal stress protein A family.</text>
</comment>
<proteinExistence type="inferred from homology"/>
<keyword evidence="2" id="KW-0963">Cytoplasm</keyword>
<dbReference type="Pfam" id="PF00582">
    <property type="entry name" value="Usp"/>
    <property type="match status" value="1"/>
</dbReference>
<keyword evidence="5" id="KW-1185">Reference proteome</keyword>
<dbReference type="GO" id="GO:0005737">
    <property type="term" value="C:cytoplasm"/>
    <property type="evidence" value="ECO:0007669"/>
    <property type="project" value="UniProtKB-SubCell"/>
</dbReference>
<dbReference type="AlphaFoldDB" id="A0AAW9NQR7"/>
<evidence type="ECO:0000259" key="3">
    <source>
        <dbReference type="Pfam" id="PF00582"/>
    </source>
</evidence>
<dbReference type="CDD" id="cd00293">
    <property type="entry name" value="USP-like"/>
    <property type="match status" value="1"/>
</dbReference>
<dbReference type="SUPFAM" id="SSF52402">
    <property type="entry name" value="Adenine nucleotide alpha hydrolases-like"/>
    <property type="match status" value="1"/>
</dbReference>
<evidence type="ECO:0000256" key="1">
    <source>
        <dbReference type="ARBA" id="ARBA00008791"/>
    </source>
</evidence>
<dbReference type="InterPro" id="IPR014729">
    <property type="entry name" value="Rossmann-like_a/b/a_fold"/>
</dbReference>
<protein>
    <recommendedName>
        <fullName evidence="2">Universal stress protein</fullName>
    </recommendedName>
</protein>
<dbReference type="InterPro" id="IPR006016">
    <property type="entry name" value="UspA"/>
</dbReference>